<feature type="domain" description="Metallo-beta-lactamase" evidence="4">
    <location>
        <begin position="42"/>
        <end position="218"/>
    </location>
</feature>
<dbReference type="AlphaFoldDB" id="A0A5D0CSM4"/>
<dbReference type="InterPro" id="IPR036866">
    <property type="entry name" value="RibonucZ/Hydroxyglut_hydro"/>
</dbReference>
<reference evidence="5 6" key="1">
    <citation type="submission" date="2019-08" db="EMBL/GenBank/DDBJ databases">
        <title>Genome sequencing of Paenibacillus faecis DSM 23593(T).</title>
        <authorList>
            <person name="Kook J.-K."/>
            <person name="Park S.-N."/>
            <person name="Lim Y.K."/>
        </authorList>
    </citation>
    <scope>NUCLEOTIDE SEQUENCE [LARGE SCALE GENOMIC DNA]</scope>
    <source>
        <strain evidence="5 6">DSM 23593</strain>
    </source>
</reference>
<evidence type="ECO:0000256" key="2">
    <source>
        <dbReference type="ARBA" id="ARBA00034301"/>
    </source>
</evidence>
<dbReference type="InterPro" id="IPR001279">
    <property type="entry name" value="Metallo-B-lactamas"/>
</dbReference>
<dbReference type="EMBL" id="VSDO01000003">
    <property type="protein sequence ID" value="TYA12324.1"/>
    <property type="molecule type" value="Genomic_DNA"/>
</dbReference>
<keyword evidence="5" id="KW-0378">Hydrolase</keyword>
<comment type="catalytic activity">
    <reaction evidence="1">
        <text>3',5'-cyclic CMP + H2O = CMP + H(+)</text>
        <dbReference type="Rhea" id="RHEA:72675"/>
        <dbReference type="ChEBI" id="CHEBI:15377"/>
        <dbReference type="ChEBI" id="CHEBI:15378"/>
        <dbReference type="ChEBI" id="CHEBI:58003"/>
        <dbReference type="ChEBI" id="CHEBI:60377"/>
    </reaction>
    <physiologicalReaction direction="left-to-right" evidence="1">
        <dbReference type="Rhea" id="RHEA:72676"/>
    </physiologicalReaction>
</comment>
<name>A0A5D0CSM4_9BACL</name>
<dbReference type="InterPro" id="IPR050855">
    <property type="entry name" value="NDM-1-like"/>
</dbReference>
<comment type="catalytic activity">
    <reaction evidence="3">
        <text>3',5'-cyclic UMP + H2O = UMP + H(+)</text>
        <dbReference type="Rhea" id="RHEA:70575"/>
        <dbReference type="ChEBI" id="CHEBI:15377"/>
        <dbReference type="ChEBI" id="CHEBI:15378"/>
        <dbReference type="ChEBI" id="CHEBI:57865"/>
        <dbReference type="ChEBI" id="CHEBI:184387"/>
    </reaction>
    <physiologicalReaction direction="left-to-right" evidence="3">
        <dbReference type="Rhea" id="RHEA:70576"/>
    </physiologicalReaction>
</comment>
<evidence type="ECO:0000256" key="3">
    <source>
        <dbReference type="ARBA" id="ARBA00048505"/>
    </source>
</evidence>
<dbReference type="Gene3D" id="3.60.15.10">
    <property type="entry name" value="Ribonuclease Z/Hydroxyacylglutathione hydrolase-like"/>
    <property type="match status" value="1"/>
</dbReference>
<accession>A0A5D0CSM4</accession>
<dbReference type="SMART" id="SM00849">
    <property type="entry name" value="Lactamase_B"/>
    <property type="match status" value="1"/>
</dbReference>
<comment type="function">
    <text evidence="2">Counteracts the endogenous Pycsar antiviral defense system. Phosphodiesterase that enables metal-dependent hydrolysis of host cyclic nucleotide Pycsar defense signals such as cCMP and cUMP.</text>
</comment>
<dbReference type="PANTHER" id="PTHR42951">
    <property type="entry name" value="METALLO-BETA-LACTAMASE DOMAIN-CONTAINING"/>
    <property type="match status" value="1"/>
</dbReference>
<evidence type="ECO:0000313" key="6">
    <source>
        <dbReference type="Proteomes" id="UP000325218"/>
    </source>
</evidence>
<sequence>MMYINPMVDFILMQKLWAISISTDMNDKMEGPMNVLNMGYGSTNYYAVEYQEKYLLIDTGLPGTLGKMMSQLRKFGIQLKDIHHLMVTHFHPDHCGIAQEIQAMGVELIIGRTQLDFLESANESMRKLHDFKEIVINPRNIINENDTSAFFEKVGMPGYILHTPGHSDDSISIVIEGVGIFTGDLPFQNQLIIESNEKVDISWSQLRRTNEKRVFPGHGKGITL</sequence>
<dbReference type="Proteomes" id="UP000325218">
    <property type="component" value="Unassembled WGS sequence"/>
</dbReference>
<evidence type="ECO:0000256" key="1">
    <source>
        <dbReference type="ARBA" id="ARBA00034221"/>
    </source>
</evidence>
<dbReference type="OrthoDB" id="235784at2"/>
<proteinExistence type="predicted"/>
<evidence type="ECO:0000259" key="4">
    <source>
        <dbReference type="SMART" id="SM00849"/>
    </source>
</evidence>
<gene>
    <name evidence="5" type="ORF">FRY98_16630</name>
</gene>
<evidence type="ECO:0000313" key="5">
    <source>
        <dbReference type="EMBL" id="TYA12324.1"/>
    </source>
</evidence>
<organism evidence="5 6">
    <name type="scientific">Paenibacillus faecis</name>
    <dbReference type="NCBI Taxonomy" id="862114"/>
    <lineage>
        <taxon>Bacteria</taxon>
        <taxon>Bacillati</taxon>
        <taxon>Bacillota</taxon>
        <taxon>Bacilli</taxon>
        <taxon>Bacillales</taxon>
        <taxon>Paenibacillaceae</taxon>
        <taxon>Paenibacillus</taxon>
    </lineage>
</organism>
<protein>
    <submittedName>
        <fullName evidence="5">MBL fold metallo-hydrolase</fullName>
    </submittedName>
</protein>
<dbReference type="SUPFAM" id="SSF56281">
    <property type="entry name" value="Metallo-hydrolase/oxidoreductase"/>
    <property type="match status" value="1"/>
</dbReference>
<dbReference type="Pfam" id="PF00753">
    <property type="entry name" value="Lactamase_B"/>
    <property type="match status" value="1"/>
</dbReference>
<comment type="caution">
    <text evidence="5">The sequence shown here is derived from an EMBL/GenBank/DDBJ whole genome shotgun (WGS) entry which is preliminary data.</text>
</comment>
<dbReference type="GO" id="GO:0016787">
    <property type="term" value="F:hydrolase activity"/>
    <property type="evidence" value="ECO:0007669"/>
    <property type="project" value="UniProtKB-KW"/>
</dbReference>
<keyword evidence="6" id="KW-1185">Reference proteome</keyword>